<dbReference type="InterPro" id="IPR036390">
    <property type="entry name" value="WH_DNA-bd_sf"/>
</dbReference>
<dbReference type="SUPFAM" id="SSF46785">
    <property type="entry name" value="Winged helix' DNA-binding domain"/>
    <property type="match status" value="1"/>
</dbReference>
<accession>A0A6J5NT03</accession>
<reference evidence="1" key="1">
    <citation type="submission" date="2020-04" db="EMBL/GenBank/DDBJ databases">
        <authorList>
            <person name="Chiriac C."/>
            <person name="Salcher M."/>
            <person name="Ghai R."/>
            <person name="Kavagutti S V."/>
        </authorList>
    </citation>
    <scope>NUCLEOTIDE SEQUENCE</scope>
</reference>
<name>A0A6J5NT03_9CAUD</name>
<gene>
    <name evidence="1" type="ORF">UFOVP786_28</name>
</gene>
<dbReference type="EMBL" id="LR796727">
    <property type="protein sequence ID" value="CAB4162147.1"/>
    <property type="molecule type" value="Genomic_DNA"/>
</dbReference>
<organism evidence="1">
    <name type="scientific">uncultured Caudovirales phage</name>
    <dbReference type="NCBI Taxonomy" id="2100421"/>
    <lineage>
        <taxon>Viruses</taxon>
        <taxon>Duplodnaviria</taxon>
        <taxon>Heunggongvirae</taxon>
        <taxon>Uroviricota</taxon>
        <taxon>Caudoviricetes</taxon>
        <taxon>Peduoviridae</taxon>
        <taxon>Maltschvirus</taxon>
        <taxon>Maltschvirus maltsch</taxon>
    </lineage>
</organism>
<dbReference type="Gene3D" id="1.10.10.10">
    <property type="entry name" value="Winged helix-like DNA-binding domain superfamily/Winged helix DNA-binding domain"/>
    <property type="match status" value="1"/>
</dbReference>
<proteinExistence type="predicted"/>
<dbReference type="InterPro" id="IPR036388">
    <property type="entry name" value="WH-like_DNA-bd_sf"/>
</dbReference>
<protein>
    <submittedName>
        <fullName evidence="1">Uncharacterized protein</fullName>
    </submittedName>
</protein>
<sequence length="104" mass="11008">MTPLARTAVLTYHKALRSVDLFPAEAALLVAVADAPGSSLSEIAEILEVTPPVISKTKGGRNMAGLLVEDQADGRTLRLRLSDKGKATLDRLAGKSPPDEEDDL</sequence>
<evidence type="ECO:0000313" key="1">
    <source>
        <dbReference type="EMBL" id="CAB4162147.1"/>
    </source>
</evidence>